<protein>
    <submittedName>
        <fullName evidence="1">Uncharacterized protein</fullName>
    </submittedName>
</protein>
<dbReference type="AlphaFoldDB" id="A1ZUJ3"/>
<reference evidence="1 2" key="1">
    <citation type="submission" date="2007-01" db="EMBL/GenBank/DDBJ databases">
        <authorList>
            <person name="Haygood M."/>
            <person name="Podell S."/>
            <person name="Anderson C."/>
            <person name="Hopkinson B."/>
            <person name="Roe K."/>
            <person name="Barbeau K."/>
            <person name="Gaasterland T."/>
            <person name="Ferriera S."/>
            <person name="Johnson J."/>
            <person name="Kravitz S."/>
            <person name="Beeson K."/>
            <person name="Sutton G."/>
            <person name="Rogers Y.-H."/>
            <person name="Friedman R."/>
            <person name="Frazier M."/>
            <person name="Venter J.C."/>
        </authorList>
    </citation>
    <scope>NUCLEOTIDE SEQUENCE [LARGE SCALE GENOMIC DNA]</scope>
    <source>
        <strain evidence="1 2">ATCC 23134</strain>
    </source>
</reference>
<accession>A1ZUJ3</accession>
<name>A1ZUJ3_MICM2</name>
<dbReference type="Proteomes" id="UP000004095">
    <property type="component" value="Unassembled WGS sequence"/>
</dbReference>
<keyword evidence="2" id="KW-1185">Reference proteome</keyword>
<gene>
    <name evidence="1" type="ORF">M23134_07161</name>
</gene>
<proteinExistence type="predicted"/>
<comment type="caution">
    <text evidence="1">The sequence shown here is derived from an EMBL/GenBank/DDBJ whole genome shotgun (WGS) entry which is preliminary data.</text>
</comment>
<dbReference type="EMBL" id="AAWS01000040">
    <property type="protein sequence ID" value="EAY26012.1"/>
    <property type="molecule type" value="Genomic_DNA"/>
</dbReference>
<evidence type="ECO:0000313" key="1">
    <source>
        <dbReference type="EMBL" id="EAY26012.1"/>
    </source>
</evidence>
<evidence type="ECO:0000313" key="2">
    <source>
        <dbReference type="Proteomes" id="UP000004095"/>
    </source>
</evidence>
<organism evidence="1 2">
    <name type="scientific">Microscilla marina ATCC 23134</name>
    <dbReference type="NCBI Taxonomy" id="313606"/>
    <lineage>
        <taxon>Bacteria</taxon>
        <taxon>Pseudomonadati</taxon>
        <taxon>Bacteroidota</taxon>
        <taxon>Cytophagia</taxon>
        <taxon>Cytophagales</taxon>
        <taxon>Microscillaceae</taxon>
        <taxon>Microscilla</taxon>
    </lineage>
</organism>
<sequence length="79" mass="9322">MLLVTFKLKPKGTVQSLRFIALPSKLKARDASQTIADEYLKKLRTCFRKKLRFVIDAAYKDDRFMSRSFAIKPRNKQRK</sequence>